<proteinExistence type="predicted"/>
<protein>
    <submittedName>
        <fullName evidence="1">Uncharacterized protein</fullName>
    </submittedName>
</protein>
<sequence>MTASFRVAEPIPNRGGRLAAIANITFYRTFLELYHEQPCESVAPFIEILQEVRLEGPDEEMIDMNIEDLISVYEGRC</sequence>
<dbReference type="Proteomes" id="UP000448235">
    <property type="component" value="Unassembled WGS sequence"/>
</dbReference>
<dbReference type="AlphaFoldDB" id="A0A7X4W035"/>
<evidence type="ECO:0000313" key="2">
    <source>
        <dbReference type="Proteomes" id="UP000448235"/>
    </source>
</evidence>
<accession>A0A7X4W035</accession>
<dbReference type="EMBL" id="WUTS01000001">
    <property type="protein sequence ID" value="NAW13220.1"/>
    <property type="molecule type" value="Genomic_DNA"/>
</dbReference>
<evidence type="ECO:0000313" key="1">
    <source>
        <dbReference type="EMBL" id="NAW13220.1"/>
    </source>
</evidence>
<comment type="caution">
    <text evidence="1">The sequence shown here is derived from an EMBL/GenBank/DDBJ whole genome shotgun (WGS) entry which is preliminary data.</text>
</comment>
<gene>
    <name evidence="1" type="ORF">GRB80_10215</name>
</gene>
<reference evidence="1 2" key="1">
    <citation type="submission" date="2019-12" db="EMBL/GenBank/DDBJ databases">
        <title>Draft genome sequencing of Halomonas icarensis D1-1.</title>
        <authorList>
            <person name="Pandiyan K."/>
            <person name="Kushwaha P."/>
            <person name="Gowdham M."/>
            <person name="Chakdar H."/>
            <person name="Singh A."/>
            <person name="Kumar M."/>
            <person name="Saxena A.K."/>
        </authorList>
    </citation>
    <scope>NUCLEOTIDE SEQUENCE [LARGE SCALE GENOMIC DNA]</scope>
    <source>
        <strain evidence="1 2">D1-1</strain>
    </source>
</reference>
<organism evidence="1 2">
    <name type="scientific">Halomonas icarae</name>
    <dbReference type="NCBI Taxonomy" id="2691040"/>
    <lineage>
        <taxon>Bacteria</taxon>
        <taxon>Pseudomonadati</taxon>
        <taxon>Pseudomonadota</taxon>
        <taxon>Gammaproteobacteria</taxon>
        <taxon>Oceanospirillales</taxon>
        <taxon>Halomonadaceae</taxon>
        <taxon>Halomonas</taxon>
    </lineage>
</organism>
<name>A0A7X4W035_9GAMM</name>
<dbReference type="RefSeq" id="WP_161423512.1">
    <property type="nucleotide sequence ID" value="NZ_JARWMY010000019.1"/>
</dbReference>
<keyword evidence="2" id="KW-1185">Reference proteome</keyword>